<evidence type="ECO:0000313" key="5">
    <source>
        <dbReference type="Proteomes" id="UP000221024"/>
    </source>
</evidence>
<name>A0A2H3NTM6_9BACT</name>
<dbReference type="EMBL" id="PDEP01000001">
    <property type="protein sequence ID" value="PEN09576.1"/>
    <property type="molecule type" value="Genomic_DNA"/>
</dbReference>
<dbReference type="Pfam" id="PF07432">
    <property type="entry name" value="Hc1"/>
    <property type="match status" value="1"/>
</dbReference>
<accession>A0A2H3NTM6</accession>
<proteinExistence type="inferred from homology"/>
<dbReference type="Proteomes" id="UP000221024">
    <property type="component" value="Unassembled WGS sequence"/>
</dbReference>
<dbReference type="InterPro" id="IPR010886">
    <property type="entry name" value="Hc1"/>
</dbReference>
<protein>
    <submittedName>
        <fullName evidence="4">Histone H1</fullName>
    </submittedName>
</protein>
<gene>
    <name evidence="4" type="ORF">CRI93_02260</name>
</gene>
<comment type="similarity">
    <text evidence="2">Belongs to the histone H1/H5 family. HCT subfamily.</text>
</comment>
<evidence type="ECO:0000313" key="4">
    <source>
        <dbReference type="EMBL" id="PEN09576.1"/>
    </source>
</evidence>
<evidence type="ECO:0000256" key="1">
    <source>
        <dbReference type="ARBA" id="ARBA00002333"/>
    </source>
</evidence>
<dbReference type="RefSeq" id="WP_098060974.1">
    <property type="nucleotide sequence ID" value="NZ_PDEP01000001.1"/>
</dbReference>
<dbReference type="GO" id="GO:0030527">
    <property type="term" value="F:structural constituent of chromatin"/>
    <property type="evidence" value="ECO:0007669"/>
    <property type="project" value="InterPro"/>
</dbReference>
<organism evidence="4 5">
    <name type="scientific">Longimonas halophila</name>
    <dbReference type="NCBI Taxonomy" id="1469170"/>
    <lineage>
        <taxon>Bacteria</taxon>
        <taxon>Pseudomonadati</taxon>
        <taxon>Rhodothermota</taxon>
        <taxon>Rhodothermia</taxon>
        <taxon>Rhodothermales</taxon>
        <taxon>Salisaetaceae</taxon>
        <taxon>Longimonas</taxon>
    </lineage>
</organism>
<dbReference type="AlphaFoldDB" id="A0A2H3NTM6"/>
<dbReference type="GO" id="GO:0003677">
    <property type="term" value="F:DNA binding"/>
    <property type="evidence" value="ECO:0007669"/>
    <property type="project" value="InterPro"/>
</dbReference>
<keyword evidence="3" id="KW-0175">Coiled coil</keyword>
<sequence length="63" mass="7453">MSTFEERYSQLTSLVEDAEEDLMKFYEKENKAAGTRARKSMMALKKLAHEIRQEIQDIKNEEL</sequence>
<dbReference type="OrthoDB" id="9808717at2"/>
<comment type="function">
    <text evidence="1">Might have a role analogous to that of eukaryotic histone proteins.</text>
</comment>
<reference evidence="4 5" key="1">
    <citation type="submission" date="2017-10" db="EMBL/GenBank/DDBJ databases">
        <title>Draft genome of Longimonas halophila.</title>
        <authorList>
            <person name="Goh K.M."/>
            <person name="Shamsir M.S."/>
            <person name="Lim S.W."/>
        </authorList>
    </citation>
    <scope>NUCLEOTIDE SEQUENCE [LARGE SCALE GENOMIC DNA]</scope>
    <source>
        <strain evidence="4 5">KCTC 42399</strain>
    </source>
</reference>
<keyword evidence="5" id="KW-1185">Reference proteome</keyword>
<feature type="coiled-coil region" evidence="3">
    <location>
        <begin position="1"/>
        <end position="61"/>
    </location>
</feature>
<evidence type="ECO:0000256" key="2">
    <source>
        <dbReference type="ARBA" id="ARBA00008424"/>
    </source>
</evidence>
<comment type="caution">
    <text evidence="4">The sequence shown here is derived from an EMBL/GenBank/DDBJ whole genome shotgun (WGS) entry which is preliminary data.</text>
</comment>
<evidence type="ECO:0000256" key="3">
    <source>
        <dbReference type="SAM" id="Coils"/>
    </source>
</evidence>